<feature type="transmembrane region" description="Helical" evidence="16">
    <location>
        <begin position="62"/>
        <end position="87"/>
    </location>
</feature>
<name>C5HIG8_9HEMI</name>
<keyword evidence="14 16" id="KW-0472">Membrane</keyword>
<evidence type="ECO:0000256" key="13">
    <source>
        <dbReference type="ARBA" id="ARBA00023128"/>
    </source>
</evidence>
<evidence type="ECO:0000256" key="2">
    <source>
        <dbReference type="ARBA" id="ARBA00010519"/>
    </source>
</evidence>
<dbReference type="GO" id="GO:0042773">
    <property type="term" value="P:ATP synthesis coupled electron transport"/>
    <property type="evidence" value="ECO:0007669"/>
    <property type="project" value="UniProtKB-UniRule"/>
</dbReference>
<comment type="function">
    <text evidence="16">Core subunit of the mitochondrial membrane respiratory chain NADH dehydrogenase (Complex I) which catalyzes electron transfer from NADH through the respiratory chain, using ubiquinone as an electron acceptor.</text>
</comment>
<comment type="subcellular location">
    <subcellularLocation>
        <location evidence="16">Mitochondrion inner membrane</location>
        <topology evidence="16">Multi-pass membrane protein</topology>
    </subcellularLocation>
    <subcellularLocation>
        <location evidence="1">Mitochondrion membrane</location>
        <topology evidence="1">Multi-pass membrane protein</topology>
    </subcellularLocation>
</comment>
<evidence type="ECO:0000256" key="12">
    <source>
        <dbReference type="ARBA" id="ARBA00023075"/>
    </source>
</evidence>
<reference evidence="17" key="1">
    <citation type="journal article" date="2009" name="BMC Evol. Biol.">
        <title>Phylogenetic analysis of the true water bugs (Insecta: Hemiptera: Heteroptera: Nepomorpha): evidence from mitochondrial genomes.</title>
        <authorList>
            <person name="Hua J."/>
            <person name="Li M."/>
            <person name="Dong P."/>
            <person name="Cui Y."/>
            <person name="Xie Q."/>
            <person name="Bu W."/>
        </authorList>
    </citation>
    <scope>NUCLEOTIDE SEQUENCE</scope>
</reference>
<keyword evidence="16" id="KW-0999">Mitochondrion inner membrane</keyword>
<gene>
    <name evidence="17" type="primary">ND4L</name>
</gene>
<accession>C5HIG8</accession>
<evidence type="ECO:0000256" key="16">
    <source>
        <dbReference type="RuleBase" id="RU004419"/>
    </source>
</evidence>
<keyword evidence="13 16" id="KW-0496">Mitochondrion</keyword>
<evidence type="ECO:0000256" key="15">
    <source>
        <dbReference type="ARBA" id="ARBA00049551"/>
    </source>
</evidence>
<evidence type="ECO:0000313" key="17">
    <source>
        <dbReference type="EMBL" id="ACJ69414.1"/>
    </source>
</evidence>
<keyword evidence="7 16" id="KW-0812">Transmembrane</keyword>
<sequence>MFYNLSLINFLMYFIMVMFFSGMIVFCSVRKHLLLTLLSLEFLMLILFISFFNYLITFNYESYFSLIFLTFSVCEGALGLSILVSLIRCHGNDNISALALMW</sequence>
<dbReference type="Gene3D" id="1.10.287.3510">
    <property type="match status" value="1"/>
</dbReference>
<dbReference type="InterPro" id="IPR039428">
    <property type="entry name" value="NUOK/Mnh_C1-like"/>
</dbReference>
<feature type="transmembrane region" description="Helical" evidence="16">
    <location>
        <begin position="6"/>
        <end position="26"/>
    </location>
</feature>
<dbReference type="InterPro" id="IPR001133">
    <property type="entry name" value="NADH_UbQ_OxRdtase_chain4L/K"/>
</dbReference>
<keyword evidence="10 16" id="KW-1133">Transmembrane helix</keyword>
<dbReference type="Pfam" id="PF00420">
    <property type="entry name" value="Oxidored_q2"/>
    <property type="match status" value="1"/>
</dbReference>
<keyword evidence="9 16" id="KW-0249">Electron transport</keyword>
<dbReference type="GO" id="GO:0016651">
    <property type="term" value="F:oxidoreductase activity, acting on NAD(P)H"/>
    <property type="evidence" value="ECO:0007669"/>
    <property type="project" value="InterPro"/>
</dbReference>
<keyword evidence="11 16" id="KW-0520">NAD</keyword>
<evidence type="ECO:0000256" key="14">
    <source>
        <dbReference type="ARBA" id="ARBA00023136"/>
    </source>
</evidence>
<organism evidence="17">
    <name type="scientific">Aphelocheirus ellipsoideus</name>
    <dbReference type="NCBI Taxonomy" id="575831"/>
    <lineage>
        <taxon>Eukaryota</taxon>
        <taxon>Metazoa</taxon>
        <taxon>Ecdysozoa</taxon>
        <taxon>Arthropoda</taxon>
        <taxon>Hexapoda</taxon>
        <taxon>Insecta</taxon>
        <taxon>Pterygota</taxon>
        <taxon>Neoptera</taxon>
        <taxon>Paraneoptera</taxon>
        <taxon>Hemiptera</taxon>
        <taxon>Heteroptera</taxon>
        <taxon>Panheteroptera</taxon>
        <taxon>Nepomorpha</taxon>
        <taxon>Aphelocheiridae</taxon>
        <taxon>Aphelocheirus</taxon>
    </lineage>
</organism>
<dbReference type="GO" id="GO:0030964">
    <property type="term" value="C:NADH dehydrogenase complex"/>
    <property type="evidence" value="ECO:0007669"/>
    <property type="project" value="TreeGrafter"/>
</dbReference>
<evidence type="ECO:0000256" key="6">
    <source>
        <dbReference type="ARBA" id="ARBA00022660"/>
    </source>
</evidence>
<evidence type="ECO:0000256" key="7">
    <source>
        <dbReference type="ARBA" id="ARBA00022692"/>
    </source>
</evidence>
<dbReference type="AlphaFoldDB" id="C5HIG8"/>
<keyword evidence="5 16" id="KW-0813">Transport</keyword>
<evidence type="ECO:0000256" key="8">
    <source>
        <dbReference type="ARBA" id="ARBA00022967"/>
    </source>
</evidence>
<evidence type="ECO:0000256" key="9">
    <source>
        <dbReference type="ARBA" id="ARBA00022982"/>
    </source>
</evidence>
<dbReference type="PANTHER" id="PTHR11434:SF0">
    <property type="entry name" value="NADH-UBIQUINONE OXIDOREDUCTASE CHAIN 4L"/>
    <property type="match status" value="1"/>
</dbReference>
<comment type="similarity">
    <text evidence="2 16">Belongs to the complex I subunit 4L family.</text>
</comment>
<dbReference type="EMBL" id="FJ456939">
    <property type="protein sequence ID" value="ACJ69414.1"/>
    <property type="molecule type" value="Genomic_DNA"/>
</dbReference>
<evidence type="ECO:0000256" key="5">
    <source>
        <dbReference type="ARBA" id="ARBA00022448"/>
    </source>
</evidence>
<evidence type="ECO:0000256" key="1">
    <source>
        <dbReference type="ARBA" id="ARBA00004225"/>
    </source>
</evidence>
<keyword evidence="12 16" id="KW-0830">Ubiquinone</keyword>
<protein>
    <recommendedName>
        <fullName evidence="4 16">NADH-ubiquinone oxidoreductase chain 4L</fullName>
        <ecNumber evidence="3 16">7.1.1.2</ecNumber>
    </recommendedName>
</protein>
<evidence type="ECO:0000256" key="10">
    <source>
        <dbReference type="ARBA" id="ARBA00022989"/>
    </source>
</evidence>
<dbReference type="GO" id="GO:0008137">
    <property type="term" value="F:NADH dehydrogenase (ubiquinone) activity"/>
    <property type="evidence" value="ECO:0007669"/>
    <property type="project" value="UniProtKB-EC"/>
</dbReference>
<proteinExistence type="inferred from homology"/>
<evidence type="ECO:0000256" key="11">
    <source>
        <dbReference type="ARBA" id="ARBA00023027"/>
    </source>
</evidence>
<evidence type="ECO:0000256" key="4">
    <source>
        <dbReference type="ARBA" id="ARBA00016612"/>
    </source>
</evidence>
<dbReference type="GO" id="GO:0005743">
    <property type="term" value="C:mitochondrial inner membrane"/>
    <property type="evidence" value="ECO:0007669"/>
    <property type="project" value="UniProtKB-SubCell"/>
</dbReference>
<feature type="transmembrane region" description="Helical" evidence="16">
    <location>
        <begin position="33"/>
        <end position="56"/>
    </location>
</feature>
<evidence type="ECO:0000256" key="3">
    <source>
        <dbReference type="ARBA" id="ARBA00012944"/>
    </source>
</evidence>
<keyword evidence="8 16" id="KW-1278">Translocase</keyword>
<dbReference type="EC" id="7.1.1.2" evidence="3 16"/>
<geneLocation type="mitochondrion" evidence="17"/>
<comment type="catalytic activity">
    <reaction evidence="15 16">
        <text>a ubiquinone + NADH + 5 H(+)(in) = a ubiquinol + NAD(+) + 4 H(+)(out)</text>
        <dbReference type="Rhea" id="RHEA:29091"/>
        <dbReference type="Rhea" id="RHEA-COMP:9565"/>
        <dbReference type="Rhea" id="RHEA-COMP:9566"/>
        <dbReference type="ChEBI" id="CHEBI:15378"/>
        <dbReference type="ChEBI" id="CHEBI:16389"/>
        <dbReference type="ChEBI" id="CHEBI:17976"/>
        <dbReference type="ChEBI" id="CHEBI:57540"/>
        <dbReference type="ChEBI" id="CHEBI:57945"/>
        <dbReference type="EC" id="7.1.1.2"/>
    </reaction>
</comment>
<keyword evidence="6 16" id="KW-0679">Respiratory chain</keyword>
<dbReference type="PANTHER" id="PTHR11434">
    <property type="entry name" value="NADH-UBIQUINONE OXIDOREDUCTASE SUBUNIT ND4L"/>
    <property type="match status" value="1"/>
</dbReference>